<dbReference type="InterPro" id="IPR011009">
    <property type="entry name" value="Kinase-like_dom_sf"/>
</dbReference>
<comment type="catalytic activity">
    <reaction evidence="11">
        <text>L-threonyl-[protein] + ATP = O-phospho-L-threonyl-[protein] + ADP + H(+)</text>
        <dbReference type="Rhea" id="RHEA:46608"/>
        <dbReference type="Rhea" id="RHEA-COMP:11060"/>
        <dbReference type="Rhea" id="RHEA-COMP:11605"/>
        <dbReference type="ChEBI" id="CHEBI:15378"/>
        <dbReference type="ChEBI" id="CHEBI:30013"/>
        <dbReference type="ChEBI" id="CHEBI:30616"/>
        <dbReference type="ChEBI" id="CHEBI:61977"/>
        <dbReference type="ChEBI" id="CHEBI:456216"/>
        <dbReference type="EC" id="2.7.11.1"/>
    </reaction>
</comment>
<keyword evidence="7" id="KW-0547">Nucleotide-binding</keyword>
<keyword evidence="9" id="KW-0067">ATP-binding</keyword>
<evidence type="ECO:0000259" key="13">
    <source>
        <dbReference type="SMART" id="SM00090"/>
    </source>
</evidence>
<dbReference type="Gene3D" id="1.10.510.10">
    <property type="entry name" value="Transferase(Phosphotransferase) domain 1"/>
    <property type="match status" value="1"/>
</dbReference>
<keyword evidence="4" id="KW-0723">Serine/threonine-protein kinase</keyword>
<dbReference type="GO" id="GO:0030688">
    <property type="term" value="C:preribosome, small subunit precursor"/>
    <property type="evidence" value="ECO:0007669"/>
    <property type="project" value="TreeGrafter"/>
</dbReference>
<dbReference type="InterPro" id="IPR030484">
    <property type="entry name" value="Rio2"/>
</dbReference>
<dbReference type="Gene3D" id="1.10.10.10">
    <property type="entry name" value="Winged helix-like DNA-binding domain superfamily/Winged helix DNA-binding domain"/>
    <property type="match status" value="1"/>
</dbReference>
<dbReference type="InterPro" id="IPR036390">
    <property type="entry name" value="WH_DNA-bd_sf"/>
</dbReference>
<dbReference type="SMART" id="SM00090">
    <property type="entry name" value="RIO"/>
    <property type="match status" value="1"/>
</dbReference>
<evidence type="ECO:0000256" key="9">
    <source>
        <dbReference type="ARBA" id="ARBA00022840"/>
    </source>
</evidence>
<evidence type="ECO:0000256" key="4">
    <source>
        <dbReference type="ARBA" id="ARBA00022527"/>
    </source>
</evidence>
<dbReference type="Gene3D" id="3.30.200.20">
    <property type="entry name" value="Phosphorylase Kinase, domain 1"/>
    <property type="match status" value="1"/>
</dbReference>
<reference evidence="14" key="2">
    <citation type="submission" date="2024-10" db="UniProtKB">
        <authorList>
            <consortium name="EnsemblProtists"/>
        </authorList>
    </citation>
    <scope>IDENTIFICATION</scope>
</reference>
<keyword evidence="5" id="KW-0808">Transferase</keyword>
<dbReference type="KEGG" id="ehx:EMIHUDRAFT_52776"/>
<dbReference type="Pfam" id="PF01163">
    <property type="entry name" value="RIO1"/>
    <property type="match status" value="1"/>
</dbReference>
<evidence type="ECO:0000256" key="12">
    <source>
        <dbReference type="ARBA" id="ARBA00048679"/>
    </source>
</evidence>
<keyword evidence="10" id="KW-0460">Magnesium</keyword>
<dbReference type="InterPro" id="IPR018934">
    <property type="entry name" value="RIO_dom"/>
</dbReference>
<evidence type="ECO:0000256" key="8">
    <source>
        <dbReference type="ARBA" id="ARBA00022777"/>
    </source>
</evidence>
<dbReference type="Pfam" id="PF09202">
    <property type="entry name" value="Rio2_N"/>
    <property type="match status" value="1"/>
</dbReference>
<dbReference type="OMA" id="GYTNFRE"/>
<evidence type="ECO:0000256" key="2">
    <source>
        <dbReference type="ARBA" id="ARBA00009196"/>
    </source>
</evidence>
<dbReference type="GO" id="GO:0030490">
    <property type="term" value="P:maturation of SSU-rRNA"/>
    <property type="evidence" value="ECO:0007669"/>
    <property type="project" value="TreeGrafter"/>
</dbReference>
<dbReference type="EnsemblProtists" id="EOD09562">
    <property type="protein sequence ID" value="EOD09562"/>
    <property type="gene ID" value="EMIHUDRAFT_52776"/>
</dbReference>
<organism evidence="14 15">
    <name type="scientific">Emiliania huxleyi (strain CCMP1516)</name>
    <dbReference type="NCBI Taxonomy" id="280463"/>
    <lineage>
        <taxon>Eukaryota</taxon>
        <taxon>Haptista</taxon>
        <taxon>Haptophyta</taxon>
        <taxon>Prymnesiophyceae</taxon>
        <taxon>Isochrysidales</taxon>
        <taxon>Noelaerhabdaceae</taxon>
        <taxon>Emiliania</taxon>
    </lineage>
</organism>
<dbReference type="SUPFAM" id="SSF56112">
    <property type="entry name" value="Protein kinase-like (PK-like)"/>
    <property type="match status" value="1"/>
</dbReference>
<dbReference type="GO" id="GO:0004674">
    <property type="term" value="F:protein serine/threonine kinase activity"/>
    <property type="evidence" value="ECO:0007669"/>
    <property type="project" value="UniProtKB-KW"/>
</dbReference>
<dbReference type="HOGENOM" id="CLU_018693_1_1_1"/>
<evidence type="ECO:0000256" key="5">
    <source>
        <dbReference type="ARBA" id="ARBA00022679"/>
    </source>
</evidence>
<dbReference type="CDD" id="cd05144">
    <property type="entry name" value="RIO2_C"/>
    <property type="match status" value="1"/>
</dbReference>
<dbReference type="GO" id="GO:0046872">
    <property type="term" value="F:metal ion binding"/>
    <property type="evidence" value="ECO:0007669"/>
    <property type="project" value="UniProtKB-KW"/>
</dbReference>
<feature type="domain" description="RIO kinase" evidence="13">
    <location>
        <begin position="62"/>
        <end position="285"/>
    </location>
</feature>
<reference evidence="15" key="1">
    <citation type="journal article" date="2013" name="Nature">
        <title>Pan genome of the phytoplankton Emiliania underpins its global distribution.</title>
        <authorList>
            <person name="Read B.A."/>
            <person name="Kegel J."/>
            <person name="Klute M.J."/>
            <person name="Kuo A."/>
            <person name="Lefebvre S.C."/>
            <person name="Maumus F."/>
            <person name="Mayer C."/>
            <person name="Miller J."/>
            <person name="Monier A."/>
            <person name="Salamov A."/>
            <person name="Young J."/>
            <person name="Aguilar M."/>
            <person name="Claverie J.M."/>
            <person name="Frickenhaus S."/>
            <person name="Gonzalez K."/>
            <person name="Herman E.K."/>
            <person name="Lin Y.C."/>
            <person name="Napier J."/>
            <person name="Ogata H."/>
            <person name="Sarno A.F."/>
            <person name="Shmutz J."/>
            <person name="Schroeder D."/>
            <person name="de Vargas C."/>
            <person name="Verret F."/>
            <person name="von Dassow P."/>
            <person name="Valentin K."/>
            <person name="Van de Peer Y."/>
            <person name="Wheeler G."/>
            <person name="Dacks J.B."/>
            <person name="Delwiche C.F."/>
            <person name="Dyhrman S.T."/>
            <person name="Glockner G."/>
            <person name="John U."/>
            <person name="Richards T."/>
            <person name="Worden A.Z."/>
            <person name="Zhang X."/>
            <person name="Grigoriev I.V."/>
            <person name="Allen A.E."/>
            <person name="Bidle K."/>
            <person name="Borodovsky M."/>
            <person name="Bowler C."/>
            <person name="Brownlee C."/>
            <person name="Cock J.M."/>
            <person name="Elias M."/>
            <person name="Gladyshev V.N."/>
            <person name="Groth M."/>
            <person name="Guda C."/>
            <person name="Hadaegh A."/>
            <person name="Iglesias-Rodriguez M.D."/>
            <person name="Jenkins J."/>
            <person name="Jones B.M."/>
            <person name="Lawson T."/>
            <person name="Leese F."/>
            <person name="Lindquist E."/>
            <person name="Lobanov A."/>
            <person name="Lomsadze A."/>
            <person name="Malik S.B."/>
            <person name="Marsh M.E."/>
            <person name="Mackinder L."/>
            <person name="Mock T."/>
            <person name="Mueller-Roeber B."/>
            <person name="Pagarete A."/>
            <person name="Parker M."/>
            <person name="Probert I."/>
            <person name="Quesneville H."/>
            <person name="Raines C."/>
            <person name="Rensing S.A."/>
            <person name="Riano-Pachon D.M."/>
            <person name="Richier S."/>
            <person name="Rokitta S."/>
            <person name="Shiraiwa Y."/>
            <person name="Soanes D.M."/>
            <person name="van der Giezen M."/>
            <person name="Wahlund T.M."/>
            <person name="Williams B."/>
            <person name="Wilson W."/>
            <person name="Wolfe G."/>
            <person name="Wurch L.L."/>
        </authorList>
    </citation>
    <scope>NUCLEOTIDE SEQUENCE</scope>
</reference>
<evidence type="ECO:0000256" key="10">
    <source>
        <dbReference type="ARBA" id="ARBA00022842"/>
    </source>
</evidence>
<dbReference type="STRING" id="2903.R1BJB0"/>
<name>A0A0D3IE77_EMIH1</name>
<evidence type="ECO:0000313" key="14">
    <source>
        <dbReference type="EnsemblProtists" id="EOD09562"/>
    </source>
</evidence>
<dbReference type="InterPro" id="IPR015285">
    <property type="entry name" value="RIO2_wHTH_N"/>
</dbReference>
<dbReference type="PANTHER" id="PTHR45852">
    <property type="entry name" value="SER/THR-PROTEIN KINASE RIO2"/>
    <property type="match status" value="1"/>
</dbReference>
<dbReference type="SUPFAM" id="SSF46785">
    <property type="entry name" value="Winged helix' DNA-binding domain"/>
    <property type="match status" value="1"/>
</dbReference>
<dbReference type="Proteomes" id="UP000013827">
    <property type="component" value="Unassembled WGS sequence"/>
</dbReference>
<comment type="catalytic activity">
    <reaction evidence="12">
        <text>L-seryl-[protein] + ATP = O-phospho-L-seryl-[protein] + ADP + H(+)</text>
        <dbReference type="Rhea" id="RHEA:17989"/>
        <dbReference type="Rhea" id="RHEA-COMP:9863"/>
        <dbReference type="Rhea" id="RHEA-COMP:11604"/>
        <dbReference type="ChEBI" id="CHEBI:15378"/>
        <dbReference type="ChEBI" id="CHEBI:29999"/>
        <dbReference type="ChEBI" id="CHEBI:30616"/>
        <dbReference type="ChEBI" id="CHEBI:83421"/>
        <dbReference type="ChEBI" id="CHEBI:456216"/>
        <dbReference type="EC" id="2.7.11.1"/>
    </reaction>
</comment>
<evidence type="ECO:0000256" key="7">
    <source>
        <dbReference type="ARBA" id="ARBA00022741"/>
    </source>
</evidence>
<evidence type="ECO:0000256" key="1">
    <source>
        <dbReference type="ARBA" id="ARBA00001946"/>
    </source>
</evidence>
<proteinExistence type="inferred from homology"/>
<dbReference type="GO" id="GO:0005829">
    <property type="term" value="C:cytosol"/>
    <property type="evidence" value="ECO:0007669"/>
    <property type="project" value="TreeGrafter"/>
</dbReference>
<dbReference type="EC" id="2.7.11.1" evidence="3"/>
<dbReference type="InterPro" id="IPR000687">
    <property type="entry name" value="RIO_kinase"/>
</dbReference>
<dbReference type="InterPro" id="IPR036388">
    <property type="entry name" value="WH-like_DNA-bd_sf"/>
</dbReference>
<dbReference type="AlphaFoldDB" id="A0A0D3IE77"/>
<dbReference type="GO" id="GO:0005524">
    <property type="term" value="F:ATP binding"/>
    <property type="evidence" value="ECO:0007669"/>
    <property type="project" value="UniProtKB-KW"/>
</dbReference>
<protein>
    <recommendedName>
        <fullName evidence="3">non-specific serine/threonine protein kinase</fullName>
        <ecNumber evidence="3">2.7.11.1</ecNumber>
    </recommendedName>
</protein>
<evidence type="ECO:0000256" key="11">
    <source>
        <dbReference type="ARBA" id="ARBA00047899"/>
    </source>
</evidence>
<evidence type="ECO:0000313" key="15">
    <source>
        <dbReference type="Proteomes" id="UP000013827"/>
    </source>
</evidence>
<dbReference type="PANTHER" id="PTHR45852:SF1">
    <property type="entry name" value="SERINE_THREONINE-PROTEIN KINASE RIO2"/>
    <property type="match status" value="1"/>
</dbReference>
<evidence type="ECO:0000256" key="6">
    <source>
        <dbReference type="ARBA" id="ARBA00022723"/>
    </source>
</evidence>
<dbReference type="GO" id="GO:0005634">
    <property type="term" value="C:nucleus"/>
    <property type="evidence" value="ECO:0007669"/>
    <property type="project" value="TreeGrafter"/>
</dbReference>
<dbReference type="PaxDb" id="2903-EOD09562"/>
<comment type="similarity">
    <text evidence="2">Belongs to the protein kinase superfamily. RIO-type Ser/Thr kinase family.</text>
</comment>
<sequence>MDVKVLRYMSSDEFRVLTACEMGMKNHEVVPSALIESISGLKRGGAYKLIRLLAKNKLVAHSSKPYDGYRLTSKGYDYLALKTLCKRGSLSAIGIQVGVGKESDIFTAVTPEGEEVALKLHKLGRTFRTLKNNRDYTRPGQSFNWRARARSLSEPAHPLYMSRLSALKEYAFMSALHAKGLPVPTPIDVNRHCVVMSLAHGFQLNSVQRLLHPAAVFSSLMELICTLASYGLIHCDFNEFNLLIDDEEKVTLIDFPQMISTSHPNAAFYFDRDVECVRAFFRRRF</sequence>
<accession>A0A0D3IE77</accession>
<comment type="cofactor">
    <cofactor evidence="1">
        <name>Mg(2+)</name>
        <dbReference type="ChEBI" id="CHEBI:18420"/>
    </cofactor>
</comment>
<keyword evidence="6" id="KW-0479">Metal-binding</keyword>
<dbReference type="eggNOG" id="KOG2268">
    <property type="taxonomic scope" value="Eukaryota"/>
</dbReference>
<keyword evidence="8" id="KW-0418">Kinase</keyword>
<evidence type="ECO:0000256" key="3">
    <source>
        <dbReference type="ARBA" id="ARBA00012513"/>
    </source>
</evidence>
<keyword evidence="15" id="KW-1185">Reference proteome</keyword>